<evidence type="ECO:0000313" key="1">
    <source>
        <dbReference type="EMBL" id="RWR74852.1"/>
    </source>
</evidence>
<accession>A0A443N8K1</accession>
<name>A0A443N8K1_9MAGN</name>
<organism evidence="1 2">
    <name type="scientific">Cinnamomum micranthum f. kanehirae</name>
    <dbReference type="NCBI Taxonomy" id="337451"/>
    <lineage>
        <taxon>Eukaryota</taxon>
        <taxon>Viridiplantae</taxon>
        <taxon>Streptophyta</taxon>
        <taxon>Embryophyta</taxon>
        <taxon>Tracheophyta</taxon>
        <taxon>Spermatophyta</taxon>
        <taxon>Magnoliopsida</taxon>
        <taxon>Magnoliidae</taxon>
        <taxon>Laurales</taxon>
        <taxon>Lauraceae</taxon>
        <taxon>Cinnamomum</taxon>
    </lineage>
</organism>
<evidence type="ECO:0000313" key="2">
    <source>
        <dbReference type="Proteomes" id="UP000283530"/>
    </source>
</evidence>
<proteinExistence type="predicted"/>
<sequence>MQHVTSLQYLYVASCPQLASLPQGMQLLNLQHLSIWLVSTCFCGKLSMQYGSITFVLIGAFWWASLRHVTEAQDSLMVLPKSLNFGTSLPSDTIDFTIDFGLMGWSSSSGHIFFPVAQRMDGHLFCWTVSEVQNLRHTALEMLGAR</sequence>
<keyword evidence="2" id="KW-1185">Reference proteome</keyword>
<dbReference type="AlphaFoldDB" id="A0A443N8K1"/>
<dbReference type="Proteomes" id="UP000283530">
    <property type="component" value="Unassembled WGS sequence"/>
</dbReference>
<comment type="caution">
    <text evidence="1">The sequence shown here is derived from an EMBL/GenBank/DDBJ whole genome shotgun (WGS) entry which is preliminary data.</text>
</comment>
<gene>
    <name evidence="1" type="ORF">CKAN_00320200</name>
</gene>
<reference evidence="1 2" key="1">
    <citation type="journal article" date="2019" name="Nat. Plants">
        <title>Stout camphor tree genome fills gaps in understanding of flowering plant genome evolution.</title>
        <authorList>
            <person name="Chaw S.M."/>
            <person name="Liu Y.C."/>
            <person name="Wu Y.W."/>
            <person name="Wang H.Y."/>
            <person name="Lin C.I."/>
            <person name="Wu C.S."/>
            <person name="Ke H.M."/>
            <person name="Chang L.Y."/>
            <person name="Hsu C.Y."/>
            <person name="Yang H.T."/>
            <person name="Sudianto E."/>
            <person name="Hsu M.H."/>
            <person name="Wu K.P."/>
            <person name="Wang L.N."/>
            <person name="Leebens-Mack J.H."/>
            <person name="Tsai I.J."/>
        </authorList>
    </citation>
    <scope>NUCLEOTIDE SEQUENCE [LARGE SCALE GENOMIC DNA]</scope>
    <source>
        <strain evidence="2">cv. Chaw 1501</strain>
        <tissue evidence="1">Young leaves</tissue>
    </source>
</reference>
<protein>
    <submittedName>
        <fullName evidence="1">Uncharacterized protein</fullName>
    </submittedName>
</protein>
<dbReference type="EMBL" id="QPKB01000001">
    <property type="protein sequence ID" value="RWR74852.1"/>
    <property type="molecule type" value="Genomic_DNA"/>
</dbReference>